<sequence length="439" mass="45163">MTGTVKAADRPVLVLVRSAPYWRWVLATMMLRLPPIMAPMAFVLVSMEYRGGPALGGLLVGAALLPGVVAGPVCGRLLDRLGTEVWTPRVLVLGAVARLLLAVAFLQDAPDWILLLCVLVGTVITSGVSGATRTLLNKTVPPHLIGPALSLDSIAVELVVISAPFLVALSAVADPLYALIAMGVATLIGAALLHPRSRASATATPEDHAAPAAAVPVPPAVPSGSAAPVAAEPAVVPAAGSLWRNRPFLFWVLVTLAFGHLLGTADIGVLPRVAEDGGGTTRAAVLTGVLGAASAVTGLAYAWYAHRIRMGFVRQAVVLLLMMIASSLAIALVDGYAALVVAFVALGLCTAPLNTVMNEAPGHLVPENRMTEAFSTLVSAQSIGFALAGGLLSVLPVDQMLLLGGATAVLTLAAAPALLSTRRPDTRPARPEPSREYAR</sequence>
<dbReference type="AlphaFoldDB" id="A0A514JYY3"/>
<dbReference type="PANTHER" id="PTHR23542">
    <property type="match status" value="1"/>
</dbReference>
<dbReference type="RefSeq" id="WP_142233706.1">
    <property type="nucleotide sequence ID" value="NZ_CP022310.1"/>
</dbReference>
<protein>
    <submittedName>
        <fullName evidence="1">Uncharacterized protein</fullName>
    </submittedName>
</protein>
<evidence type="ECO:0000313" key="1">
    <source>
        <dbReference type="EMBL" id="QDI72565.1"/>
    </source>
</evidence>
<dbReference type="SUPFAM" id="SSF103473">
    <property type="entry name" value="MFS general substrate transporter"/>
    <property type="match status" value="1"/>
</dbReference>
<name>A0A514JYY3_9ACTN</name>
<accession>A0A7W3QYA2</accession>
<dbReference type="Pfam" id="PF07690">
    <property type="entry name" value="MFS_1"/>
    <property type="match status" value="1"/>
</dbReference>
<dbReference type="KEGG" id="sast:CD934_30605"/>
<dbReference type="InterPro" id="IPR036259">
    <property type="entry name" value="MFS_trans_sf"/>
</dbReference>
<dbReference type="Proteomes" id="UP000316215">
    <property type="component" value="Chromosome"/>
</dbReference>
<dbReference type="InterPro" id="IPR011701">
    <property type="entry name" value="MFS"/>
</dbReference>
<dbReference type="PANTHER" id="PTHR23542:SF1">
    <property type="entry name" value="MAJOR FACILITATOR SUPERFAMILY (MFS) PROFILE DOMAIN-CONTAINING PROTEIN"/>
    <property type="match status" value="1"/>
</dbReference>
<accession>A0A514JYY3</accession>
<dbReference type="GO" id="GO:0022857">
    <property type="term" value="F:transmembrane transporter activity"/>
    <property type="evidence" value="ECO:0007669"/>
    <property type="project" value="InterPro"/>
</dbReference>
<keyword evidence="2" id="KW-1185">Reference proteome</keyword>
<dbReference type="Gene3D" id="1.20.1250.20">
    <property type="entry name" value="MFS general substrate transporter like domains"/>
    <property type="match status" value="2"/>
</dbReference>
<evidence type="ECO:0000313" key="2">
    <source>
        <dbReference type="Proteomes" id="UP000316215"/>
    </source>
</evidence>
<reference evidence="1 2" key="1">
    <citation type="submission" date="2017-07" db="EMBL/GenBank/DDBJ databases">
        <title>The Complete Genome of Streptomyces asterosporus-ZSY.</title>
        <authorList>
            <person name="Zhang S."/>
        </authorList>
    </citation>
    <scope>NUCLEOTIDE SEQUENCE [LARGE SCALE GENOMIC DNA]</scope>
    <source>
        <strain evidence="1 2">DSM 41452</strain>
    </source>
</reference>
<proteinExistence type="predicted"/>
<dbReference type="EMBL" id="CP022310">
    <property type="protein sequence ID" value="QDI72565.1"/>
    <property type="molecule type" value="Genomic_DNA"/>
</dbReference>
<organism evidence="1 2">
    <name type="scientific">Streptomyces calvus</name>
    <dbReference type="NCBI Taxonomy" id="67282"/>
    <lineage>
        <taxon>Bacteria</taxon>
        <taxon>Bacillati</taxon>
        <taxon>Actinomycetota</taxon>
        <taxon>Actinomycetes</taxon>
        <taxon>Kitasatosporales</taxon>
        <taxon>Streptomycetaceae</taxon>
        <taxon>Streptomyces</taxon>
    </lineage>
</organism>
<gene>
    <name evidence="1" type="ORF">CD934_30605</name>
</gene>